<gene>
    <name evidence="5" type="ORF">FHR36_002385</name>
</gene>
<evidence type="ECO:0000313" key="6">
    <source>
        <dbReference type="Proteomes" id="UP001206483"/>
    </source>
</evidence>
<dbReference type="Gene3D" id="2.180.10.10">
    <property type="entry name" value="RHS repeat-associated core"/>
    <property type="match status" value="2"/>
</dbReference>
<feature type="region of interest" description="Disordered" evidence="2">
    <location>
        <begin position="102"/>
        <end position="163"/>
    </location>
</feature>
<evidence type="ECO:0000259" key="3">
    <source>
        <dbReference type="Pfam" id="PF20148"/>
    </source>
</evidence>
<feature type="compositionally biased region" description="Low complexity" evidence="2">
    <location>
        <begin position="388"/>
        <end position="400"/>
    </location>
</feature>
<dbReference type="NCBIfam" id="TIGR03696">
    <property type="entry name" value="Rhs_assc_core"/>
    <property type="match status" value="1"/>
</dbReference>
<dbReference type="RefSeq" id="WP_253796252.1">
    <property type="nucleotide sequence ID" value="NZ_BAAAUB010000042.1"/>
</dbReference>
<dbReference type="InterPro" id="IPR006530">
    <property type="entry name" value="YD"/>
</dbReference>
<dbReference type="Pfam" id="PF25023">
    <property type="entry name" value="TEN_YD-shell"/>
    <property type="match status" value="2"/>
</dbReference>
<feature type="region of interest" description="Disordered" evidence="2">
    <location>
        <begin position="343"/>
        <end position="415"/>
    </location>
</feature>
<dbReference type="InterPro" id="IPR031325">
    <property type="entry name" value="RHS_repeat"/>
</dbReference>
<feature type="domain" description="DUF6531" evidence="3">
    <location>
        <begin position="163"/>
        <end position="235"/>
    </location>
</feature>
<organism evidence="5 6">
    <name type="scientific">Kitasatospora paracochleata</name>
    <dbReference type="NCBI Taxonomy" id="58354"/>
    <lineage>
        <taxon>Bacteria</taxon>
        <taxon>Bacillati</taxon>
        <taxon>Actinomycetota</taxon>
        <taxon>Actinomycetes</taxon>
        <taxon>Kitasatosporales</taxon>
        <taxon>Streptomycetaceae</taxon>
        <taxon>Kitasatospora</taxon>
    </lineage>
</organism>
<feature type="domain" description="Teneurin-like YD-shell" evidence="4">
    <location>
        <begin position="757"/>
        <end position="893"/>
    </location>
</feature>
<keyword evidence="6" id="KW-1185">Reference proteome</keyword>
<evidence type="ECO:0000313" key="5">
    <source>
        <dbReference type="EMBL" id="MCP2309261.1"/>
    </source>
</evidence>
<name>A0ABT1IVU4_9ACTN</name>
<comment type="caution">
    <text evidence="5">The sequence shown here is derived from an EMBL/GenBank/DDBJ whole genome shotgun (WGS) entry which is preliminary data.</text>
</comment>
<dbReference type="PANTHER" id="PTHR32305">
    <property type="match status" value="1"/>
</dbReference>
<proteinExistence type="predicted"/>
<dbReference type="InterPro" id="IPR022385">
    <property type="entry name" value="Rhs_assc_core"/>
</dbReference>
<dbReference type="InterPro" id="IPR056823">
    <property type="entry name" value="TEN-like_YD-shell"/>
</dbReference>
<evidence type="ECO:0000259" key="4">
    <source>
        <dbReference type="Pfam" id="PF25023"/>
    </source>
</evidence>
<feature type="region of interest" description="Disordered" evidence="2">
    <location>
        <begin position="1125"/>
        <end position="1148"/>
    </location>
</feature>
<dbReference type="SUPFAM" id="SSF140453">
    <property type="entry name" value="EsxAB dimer-like"/>
    <property type="match status" value="1"/>
</dbReference>
<evidence type="ECO:0000256" key="2">
    <source>
        <dbReference type="SAM" id="MobiDB-lite"/>
    </source>
</evidence>
<dbReference type="InterPro" id="IPR036689">
    <property type="entry name" value="ESAT-6-like_sf"/>
</dbReference>
<feature type="region of interest" description="Disordered" evidence="2">
    <location>
        <begin position="76"/>
        <end position="95"/>
    </location>
</feature>
<protein>
    <submittedName>
        <fullName evidence="5">RHS repeat-associated protein</fullName>
    </submittedName>
</protein>
<feature type="domain" description="Teneurin-like YD-shell" evidence="4">
    <location>
        <begin position="978"/>
        <end position="1100"/>
    </location>
</feature>
<evidence type="ECO:0000256" key="1">
    <source>
        <dbReference type="ARBA" id="ARBA00022737"/>
    </source>
</evidence>
<feature type="compositionally biased region" description="Basic and acidic residues" evidence="2">
    <location>
        <begin position="141"/>
        <end position="151"/>
    </location>
</feature>
<dbReference type="Proteomes" id="UP001206483">
    <property type="component" value="Unassembled WGS sequence"/>
</dbReference>
<dbReference type="NCBIfam" id="TIGR01643">
    <property type="entry name" value="YD_repeat_2x"/>
    <property type="match status" value="16"/>
</dbReference>
<dbReference type="SUPFAM" id="SSF82171">
    <property type="entry name" value="DPP6 N-terminal domain-like"/>
    <property type="match status" value="1"/>
</dbReference>
<sequence>MSDGFQHDHDATENLAKRFGSYSDDLENSHRRHQTRAKAAFGRTRGKGGLAAAAEQGVSKLLDAMQDGQKALRKHLKDVGQGLEQTSRNHRENDRQIADIMLGKHSGRSGPKSPGGSGGGGGSNRRGPGRKGGSKNPGSPRLRDGAGDPRKTGVQLNSRNTCGDPVDVASGEMVMGQEDVSLPGALPLLLTRTHLSSYRSGRWFGPSWTSTLDQRLELDDEGVVFASDDGMLLVFPVPRPDAPVHPVEGPRWELAWDPQVLGGLTVCDPFSGVTRHFVSLTPDGEAPGDLADQSLLPLAALSDRNGNRIDIAYSPLGAPVEVRHSGGYRVGVETAGQRITGFRLLDPAGTDTEGTSGTQTPGAEPAAGTGPAADTEPQAAGSAEQNIPGALAAGEAAATEPPAPGGRPAEAPRPEPEGTLLVAFSYDGNGNLSQVVNSSGVPLEFTYDHLTRITTWTDRNRHRYRYLYDRAGRCVQTRGDGGFLDNVFSYDTDLRTTTVTNALGQRTVYQLNELGQTVAETDPLGHVTRSLWDRYDRLLERTDQLGRTTTLSWDEDGNLSRISRPDGSFSQAVYNDLHQPLEVATADGAVELFTYDDRGNLLAATDPAGAVTRYVRDEHGNADTVTDALGATTRFTYNPAGLTTTITGPLGNTSTCAYDAFGLPARITDPLGTTTLLGWTVEGRPAWRTDAAGNTERWAYDGEGNCIRHTDPGGGTSTFEYTYFDLLAARTDPDGARYRFDYDPELKLTQITNPHGLTWTYQHDIAGRLVAERDFNGRTLTYTLDAAGQLAELTNGASQHTAFTRDPLGRTVARHADGLTTTFRYDAGGHLVEAAGADATVAFTYDAAGRVLTETCNGASVHRAYDALGRTVARRTPSGAESRWTYDAAGRPRQLHTGSGHSLAFTHDLAGRETGRQFGIAALAHTFDQAGRLTAQHLTTAPGTAPGTGGWSRAWAYSPTGYVTAMSGPDDEVRHQDLDAAGRVTAVTGANWTERYTYDEAGNLTGADWPTHADNDADSKAAVLGRRTHTGMQLATAGRTTYEYDQQGRLVRQRRKLLSGGHREWHYTWDTADRLTHLTTPDGTRWRYLYDPFGRRIAKHRLAPDQHTVLEETRFVWDGTALAEQTRTDPATGTAHTSTWDWEPDGERPLAQRDRTHYLRDAPQDEIDERFYAIVSDLVGAPTELVDEHGSVAWHLRTTLWGAPGQPAAAPGGPDCPLRFPGQQADAESGLHYNLFRYYDPQTARYLSPDPLGLRPALNPQTYVHNPQTWADPFGLAPCPTHLGEMAKEIAGLLPKRSQEYQTVAVIEAMTPKGPKLFAAGTSSSPLTPAQQAHAKKLGLIPLPASEYSPKTDDFAGHAEQNLLAFLARRHQTDSAWRPLQGGASRSVCTDHCAPLIRGSGGRMVGDGEWYFPRERGTHRRLFTWLP</sequence>
<feature type="region of interest" description="Disordered" evidence="2">
    <location>
        <begin position="22"/>
        <end position="53"/>
    </location>
</feature>
<dbReference type="EMBL" id="JAMZDX010000002">
    <property type="protein sequence ID" value="MCP2309261.1"/>
    <property type="molecule type" value="Genomic_DNA"/>
</dbReference>
<dbReference type="Pfam" id="PF05593">
    <property type="entry name" value="RHS_repeat"/>
    <property type="match status" value="6"/>
</dbReference>
<dbReference type="InterPro" id="IPR050708">
    <property type="entry name" value="T6SS_VgrG/RHS"/>
</dbReference>
<feature type="compositionally biased region" description="Gly residues" evidence="2">
    <location>
        <begin position="113"/>
        <end position="124"/>
    </location>
</feature>
<keyword evidence="1" id="KW-0677">Repeat</keyword>
<reference evidence="5 6" key="1">
    <citation type="submission" date="2022-06" db="EMBL/GenBank/DDBJ databases">
        <title>Sequencing the genomes of 1000 actinobacteria strains.</title>
        <authorList>
            <person name="Klenk H.-P."/>
        </authorList>
    </citation>
    <scope>NUCLEOTIDE SEQUENCE [LARGE SCALE GENOMIC DNA]</scope>
    <source>
        <strain evidence="5 6">DSM 41656</strain>
    </source>
</reference>
<accession>A0ABT1IVU4</accession>
<dbReference type="InterPro" id="IPR045351">
    <property type="entry name" value="DUF6531"/>
</dbReference>
<dbReference type="Pfam" id="PF20148">
    <property type="entry name" value="DUF6531"/>
    <property type="match status" value="1"/>
</dbReference>
<dbReference type="PANTHER" id="PTHR32305:SF15">
    <property type="entry name" value="PROTEIN RHSA-RELATED"/>
    <property type="match status" value="1"/>
</dbReference>
<feature type="compositionally biased region" description="Low complexity" evidence="2">
    <location>
        <begin position="357"/>
        <end position="377"/>
    </location>
</feature>
<feature type="compositionally biased region" description="Polar residues" evidence="2">
    <location>
        <begin position="1125"/>
        <end position="1140"/>
    </location>
</feature>